<evidence type="ECO:0000256" key="2">
    <source>
        <dbReference type="ARBA" id="ARBA00010790"/>
    </source>
</evidence>
<feature type="binding site" evidence="5">
    <location>
        <position position="210"/>
    </location>
    <ligand>
        <name>FAD</name>
        <dbReference type="ChEBI" id="CHEBI:57692"/>
    </ligand>
</feature>
<dbReference type="OrthoDB" id="269227at2759"/>
<organism evidence="8 9">
    <name type="scientific">Portunus trituberculatus</name>
    <name type="common">Swimming crab</name>
    <name type="synonym">Neptunus trituberculatus</name>
    <dbReference type="NCBI Taxonomy" id="210409"/>
    <lineage>
        <taxon>Eukaryota</taxon>
        <taxon>Metazoa</taxon>
        <taxon>Ecdysozoa</taxon>
        <taxon>Arthropoda</taxon>
        <taxon>Crustacea</taxon>
        <taxon>Multicrustacea</taxon>
        <taxon>Malacostraca</taxon>
        <taxon>Eumalacostraca</taxon>
        <taxon>Eucarida</taxon>
        <taxon>Decapoda</taxon>
        <taxon>Pleocyemata</taxon>
        <taxon>Brachyura</taxon>
        <taxon>Eubrachyura</taxon>
        <taxon>Portunoidea</taxon>
        <taxon>Portunidae</taxon>
        <taxon>Portuninae</taxon>
        <taxon>Portunus</taxon>
    </lineage>
</organism>
<comment type="similarity">
    <text evidence="2">Belongs to the GMC oxidoreductase family.</text>
</comment>
<dbReference type="Gene3D" id="3.30.560.10">
    <property type="entry name" value="Glucose Oxidase, domain 3"/>
    <property type="match status" value="2"/>
</dbReference>
<evidence type="ECO:0000256" key="3">
    <source>
        <dbReference type="ARBA" id="ARBA00022630"/>
    </source>
</evidence>
<dbReference type="Pfam" id="PF05199">
    <property type="entry name" value="GMC_oxred_C"/>
    <property type="match status" value="2"/>
</dbReference>
<keyword evidence="6" id="KW-0732">Signal</keyword>
<dbReference type="InterPro" id="IPR000172">
    <property type="entry name" value="GMC_OxRdtase_N"/>
</dbReference>
<comment type="caution">
    <text evidence="8">The sequence shown here is derived from an EMBL/GenBank/DDBJ whole genome shotgun (WGS) entry which is preliminary data.</text>
</comment>
<dbReference type="PROSITE" id="PS00624">
    <property type="entry name" value="GMC_OXRED_2"/>
    <property type="match status" value="1"/>
</dbReference>
<evidence type="ECO:0000256" key="4">
    <source>
        <dbReference type="ARBA" id="ARBA00022827"/>
    </source>
</evidence>
<dbReference type="AlphaFoldDB" id="A0A5B7EM68"/>
<dbReference type="PANTHER" id="PTHR11552">
    <property type="entry name" value="GLUCOSE-METHANOL-CHOLINE GMC OXIDOREDUCTASE"/>
    <property type="match status" value="1"/>
</dbReference>
<dbReference type="SUPFAM" id="SSF54373">
    <property type="entry name" value="FAD-linked reductases, C-terminal domain"/>
    <property type="match status" value="1"/>
</dbReference>
<dbReference type="InterPro" id="IPR012132">
    <property type="entry name" value="GMC_OxRdtase"/>
</dbReference>
<proteinExistence type="inferred from homology"/>
<evidence type="ECO:0000256" key="5">
    <source>
        <dbReference type="PIRSR" id="PIRSR000137-2"/>
    </source>
</evidence>
<protein>
    <submittedName>
        <fullName evidence="8">Glucose dehydrogenase [FAD, quinone]</fullName>
    </submittedName>
</protein>
<dbReference type="Proteomes" id="UP000324222">
    <property type="component" value="Unassembled WGS sequence"/>
</dbReference>
<dbReference type="GO" id="GO:0016614">
    <property type="term" value="F:oxidoreductase activity, acting on CH-OH group of donors"/>
    <property type="evidence" value="ECO:0007669"/>
    <property type="project" value="InterPro"/>
</dbReference>
<dbReference type="Pfam" id="PF00732">
    <property type="entry name" value="GMC_oxred_N"/>
    <property type="match status" value="2"/>
</dbReference>
<dbReference type="GO" id="GO:0050660">
    <property type="term" value="F:flavin adenine dinucleotide binding"/>
    <property type="evidence" value="ECO:0007669"/>
    <property type="project" value="InterPro"/>
</dbReference>
<keyword evidence="3" id="KW-0285">Flavoprotein</keyword>
<feature type="chain" id="PRO_5022963369" evidence="6">
    <location>
        <begin position="25"/>
        <end position="613"/>
    </location>
</feature>
<dbReference type="InterPro" id="IPR036188">
    <property type="entry name" value="FAD/NAD-bd_sf"/>
</dbReference>
<dbReference type="Gene3D" id="3.50.50.60">
    <property type="entry name" value="FAD/NAD(P)-binding domain"/>
    <property type="match status" value="3"/>
</dbReference>
<comment type="cofactor">
    <cofactor evidence="1 5">
        <name>FAD</name>
        <dbReference type="ChEBI" id="CHEBI:57692"/>
    </cofactor>
</comment>
<gene>
    <name evidence="8" type="primary">Gld_7</name>
    <name evidence="8" type="ORF">E2C01_027522</name>
</gene>
<feature type="binding site" evidence="5">
    <location>
        <position position="502"/>
    </location>
    <ligand>
        <name>substrate</name>
    </ligand>
</feature>
<keyword evidence="4 5" id="KW-0274">FAD</keyword>
<evidence type="ECO:0000256" key="1">
    <source>
        <dbReference type="ARBA" id="ARBA00001974"/>
    </source>
</evidence>
<feature type="domain" description="Glucose-methanol-choline oxidoreductase N-terminal" evidence="7">
    <location>
        <begin position="246"/>
        <end position="260"/>
    </location>
</feature>
<dbReference type="PANTHER" id="PTHR11552:SF147">
    <property type="entry name" value="CHOLINE DEHYDROGENASE, MITOCHONDRIAL"/>
    <property type="match status" value="1"/>
</dbReference>
<dbReference type="SUPFAM" id="SSF51905">
    <property type="entry name" value="FAD/NAD(P)-binding domain"/>
    <property type="match status" value="1"/>
</dbReference>
<evidence type="ECO:0000313" key="8">
    <source>
        <dbReference type="EMBL" id="MPC34143.1"/>
    </source>
</evidence>
<accession>A0A5B7EM68</accession>
<evidence type="ECO:0000259" key="7">
    <source>
        <dbReference type="PROSITE" id="PS00624"/>
    </source>
</evidence>
<evidence type="ECO:0000256" key="6">
    <source>
        <dbReference type="SAM" id="SignalP"/>
    </source>
</evidence>
<dbReference type="InterPro" id="IPR007867">
    <property type="entry name" value="GMC_OxRtase_C"/>
</dbReference>
<keyword evidence="9" id="KW-1185">Reference proteome</keyword>
<feature type="signal peptide" evidence="6">
    <location>
        <begin position="1"/>
        <end position="24"/>
    </location>
</feature>
<evidence type="ECO:0000313" key="9">
    <source>
        <dbReference type="Proteomes" id="UP000324222"/>
    </source>
</evidence>
<dbReference type="EMBL" id="VSRR010002993">
    <property type="protein sequence ID" value="MPC34143.1"/>
    <property type="molecule type" value="Genomic_DNA"/>
</dbReference>
<dbReference type="PIRSF" id="PIRSF000137">
    <property type="entry name" value="Alcohol_oxidase"/>
    <property type="match status" value="1"/>
</dbReference>
<reference evidence="8 9" key="1">
    <citation type="submission" date="2019-05" db="EMBL/GenBank/DDBJ databases">
        <title>Another draft genome of Portunus trituberculatus and its Hox gene families provides insights of decapod evolution.</title>
        <authorList>
            <person name="Jeong J.-H."/>
            <person name="Song I."/>
            <person name="Kim S."/>
            <person name="Choi T."/>
            <person name="Kim D."/>
            <person name="Ryu S."/>
            <person name="Kim W."/>
        </authorList>
    </citation>
    <scope>NUCLEOTIDE SEQUENCE [LARGE SCALE GENOMIC DNA]</scope>
    <source>
        <tissue evidence="8">Muscle</tissue>
    </source>
</reference>
<sequence length="613" mass="66507">MITRVLITLLRLVLLAGLRRSGLADPYLTPPSLRPIYDFVVVGGGTGGSVVGARLAEAGWQVLVLEAGTPPPLETTVPGLSIALYFTDTNWEYTISPQKYSNRFFLDRGGRMVQGRLVGGSSNMGGMLYARGNRRDYDLWAALGNPGWNYESVLPYFKKSEDFQGHLTPDTGFARSSYTVRRGVRSSADDWLRPALLNRPNLHVLTGATVEKIVLSQSKRAVGIQFVYGGQRLKVRVAREVVVSAGALASPKLLMLSGLGPAAHLRKHGVPVVVDLPGVGQNLQDHFNVHGLTWTVPPGALGNSNLLTAAFQYLTSMEGPFTEPLGDKTTAWVNVGSGETEWPDLQCHVLSQTPAFDFGLFTTTLLSISRQVGPPAPQGTGTRLRILLLSQKYQSYFGPILGSEGFTIECQLSRPKSRGEVTLRSNDPNDYPIVNPNFLSHPEDVNTIVKGIKFGLSIANTSALGGRFGARFHNKPLPGCEGHVFGADDYWACYARHMGTSYIHPTGTCKMGPPEDPTSVVDENLNNDSAGGLLLPQHMTLGEDSDSEHDHTLHSPRQLLREVRGVAGLRVVDASVMPTITSANTMAAVVMVAERAADLITQEWNGYSSRLHK</sequence>
<name>A0A5B7EM68_PORTR</name>